<dbReference type="EMBL" id="JACOFU010000008">
    <property type="protein sequence ID" value="MBC3833084.1"/>
    <property type="molecule type" value="Genomic_DNA"/>
</dbReference>
<sequence>MFDILVYLYETYYRPDTCPDSIALAKKLSSVGFDDEEIIAALDWLRGLADTTNHLAEIEIGEQLSSSDLSDSAGFRVFTEEENAMLGSEALGYLYYLQNTKMLDAQQREIVIERAMAVHDQSLSLSKFKIIVLMILWSQGRESEMLMFDEFLLSDDEQRHPLLH</sequence>
<protein>
    <recommendedName>
        <fullName evidence="1">Protein Smg homolog</fullName>
    </recommendedName>
</protein>
<gene>
    <name evidence="1" type="primary">smg</name>
    <name evidence="2" type="ORF">H8K33_16365</name>
</gene>
<evidence type="ECO:0000313" key="3">
    <source>
        <dbReference type="Proteomes" id="UP000643610"/>
    </source>
</evidence>
<accession>A0ABR6XUD3</accession>
<keyword evidence="3" id="KW-1185">Reference proteome</keyword>
<organism evidence="2 3">
    <name type="scientific">Undibacterium amnicola</name>
    <dbReference type="NCBI Taxonomy" id="1834038"/>
    <lineage>
        <taxon>Bacteria</taxon>
        <taxon>Pseudomonadati</taxon>
        <taxon>Pseudomonadota</taxon>
        <taxon>Betaproteobacteria</taxon>
        <taxon>Burkholderiales</taxon>
        <taxon>Oxalobacteraceae</taxon>
        <taxon>Undibacterium</taxon>
    </lineage>
</organism>
<dbReference type="PANTHER" id="PTHR38692:SF1">
    <property type="entry name" value="PROTEIN SMG"/>
    <property type="match status" value="1"/>
</dbReference>
<dbReference type="InterPro" id="IPR007456">
    <property type="entry name" value="Smg"/>
</dbReference>
<name>A0ABR6XUD3_9BURK</name>
<evidence type="ECO:0000313" key="2">
    <source>
        <dbReference type="EMBL" id="MBC3833084.1"/>
    </source>
</evidence>
<dbReference type="RefSeq" id="WP_186892138.1">
    <property type="nucleotide sequence ID" value="NZ_JACOFU010000008.1"/>
</dbReference>
<dbReference type="Proteomes" id="UP000643610">
    <property type="component" value="Unassembled WGS sequence"/>
</dbReference>
<proteinExistence type="inferred from homology"/>
<evidence type="ECO:0000256" key="1">
    <source>
        <dbReference type="HAMAP-Rule" id="MF_00598"/>
    </source>
</evidence>
<comment type="caution">
    <text evidence="2">The sequence shown here is derived from an EMBL/GenBank/DDBJ whole genome shotgun (WGS) entry which is preliminary data.</text>
</comment>
<reference evidence="2 3" key="1">
    <citation type="submission" date="2020-08" db="EMBL/GenBank/DDBJ databases">
        <title>Novel species isolated from subtropical streams in China.</title>
        <authorList>
            <person name="Lu H."/>
        </authorList>
    </citation>
    <scope>NUCLEOTIDE SEQUENCE [LARGE SCALE GENOMIC DNA]</scope>
    <source>
        <strain evidence="2 3">KCTC 52442</strain>
    </source>
</reference>
<dbReference type="HAMAP" id="MF_00598">
    <property type="entry name" value="Smg"/>
    <property type="match status" value="1"/>
</dbReference>
<dbReference type="PANTHER" id="PTHR38692">
    <property type="entry name" value="PROTEIN SMG"/>
    <property type="match status" value="1"/>
</dbReference>
<dbReference type="Pfam" id="PF04361">
    <property type="entry name" value="DUF494"/>
    <property type="match status" value="1"/>
</dbReference>
<comment type="similarity">
    <text evidence="1">Belongs to the Smg family.</text>
</comment>